<proteinExistence type="predicted"/>
<protein>
    <submittedName>
        <fullName evidence="1">Uncharacterized protein</fullName>
    </submittedName>
</protein>
<dbReference type="Proteomes" id="UP000320914">
    <property type="component" value="Unassembled WGS sequence"/>
</dbReference>
<comment type="caution">
    <text evidence="1">The sequence shown here is derived from an EMBL/GenBank/DDBJ whole genome shotgun (WGS) entry which is preliminary data.</text>
</comment>
<accession>A0A502ICD9</accession>
<evidence type="ECO:0000313" key="2">
    <source>
        <dbReference type="Proteomes" id="UP000320914"/>
    </source>
</evidence>
<organism evidence="1 2">
    <name type="scientific">Pseudomonas mandelii</name>
    <dbReference type="NCBI Taxonomy" id="75612"/>
    <lineage>
        <taxon>Bacteria</taxon>
        <taxon>Pseudomonadati</taxon>
        <taxon>Pseudomonadota</taxon>
        <taxon>Gammaproteobacteria</taxon>
        <taxon>Pseudomonadales</taxon>
        <taxon>Pseudomonadaceae</taxon>
        <taxon>Pseudomonas</taxon>
    </lineage>
</organism>
<sequence length="84" mass="9512">MNVPASSRAGSLPQGFCEHQRLKVGASLLAKTARQTPTHLQQKQKRQPQWAAVLFTPYRSIKPDAKAFPWLRSSARRHPRSPPR</sequence>
<dbReference type="EMBL" id="RCZA01000006">
    <property type="protein sequence ID" value="TPG83276.1"/>
    <property type="molecule type" value="Genomic_DNA"/>
</dbReference>
<dbReference type="AlphaFoldDB" id="A0A502ICD9"/>
<evidence type="ECO:0000313" key="1">
    <source>
        <dbReference type="EMBL" id="TPG83276.1"/>
    </source>
</evidence>
<gene>
    <name evidence="1" type="ORF">EAH74_15555</name>
</gene>
<reference evidence="1 2" key="1">
    <citation type="journal article" date="2019" name="Environ. Microbiol.">
        <title>Species interactions and distinct microbial communities in high Arctic permafrost affected cryosols are associated with the CH4 and CO2 gas fluxes.</title>
        <authorList>
            <person name="Altshuler I."/>
            <person name="Hamel J."/>
            <person name="Turney S."/>
            <person name="Magnuson E."/>
            <person name="Levesque R."/>
            <person name="Greer C."/>
            <person name="Whyte L.G."/>
        </authorList>
    </citation>
    <scope>NUCLEOTIDE SEQUENCE [LARGE SCALE GENOMIC DNA]</scope>
    <source>
        <strain evidence="1 2">OWC5</strain>
    </source>
</reference>
<name>A0A502ICD9_9PSED</name>